<dbReference type="Pfam" id="PF07690">
    <property type="entry name" value="MFS_1"/>
    <property type="match status" value="1"/>
</dbReference>
<dbReference type="AlphaFoldDB" id="A0A168S2X4"/>
<evidence type="ECO:0000256" key="1">
    <source>
        <dbReference type="ARBA" id="ARBA00004141"/>
    </source>
</evidence>
<dbReference type="InterPro" id="IPR036259">
    <property type="entry name" value="MFS_trans_sf"/>
</dbReference>
<comment type="subcellular location">
    <subcellularLocation>
        <location evidence="1">Membrane</location>
        <topology evidence="1">Multi-pass membrane protein</topology>
    </subcellularLocation>
</comment>
<feature type="transmembrane region" description="Helical" evidence="3">
    <location>
        <begin position="646"/>
        <end position="669"/>
    </location>
</feature>
<keyword evidence="3" id="KW-0472">Membrane</keyword>
<dbReference type="OrthoDB" id="2213137at2759"/>
<gene>
    <name evidence="5" type="primary">ABSGL_13391.1 scaffold 14161</name>
</gene>
<dbReference type="InterPro" id="IPR011701">
    <property type="entry name" value="MFS"/>
</dbReference>
<evidence type="ECO:0000256" key="2">
    <source>
        <dbReference type="ARBA" id="ARBA00006727"/>
    </source>
</evidence>
<protein>
    <recommendedName>
        <fullName evidence="4">Major facilitator superfamily (MFS) profile domain-containing protein</fullName>
    </recommendedName>
</protein>
<keyword evidence="6" id="KW-1185">Reference proteome</keyword>
<dbReference type="Proteomes" id="UP000078561">
    <property type="component" value="Unassembled WGS sequence"/>
</dbReference>
<dbReference type="GO" id="GO:0022857">
    <property type="term" value="F:transmembrane transporter activity"/>
    <property type="evidence" value="ECO:0007669"/>
    <property type="project" value="InterPro"/>
</dbReference>
<evidence type="ECO:0000313" key="6">
    <source>
        <dbReference type="Proteomes" id="UP000078561"/>
    </source>
</evidence>
<organism evidence="5">
    <name type="scientific">Absidia glauca</name>
    <name type="common">Pin mould</name>
    <dbReference type="NCBI Taxonomy" id="4829"/>
    <lineage>
        <taxon>Eukaryota</taxon>
        <taxon>Fungi</taxon>
        <taxon>Fungi incertae sedis</taxon>
        <taxon>Mucoromycota</taxon>
        <taxon>Mucoromycotina</taxon>
        <taxon>Mucoromycetes</taxon>
        <taxon>Mucorales</taxon>
        <taxon>Cunninghamellaceae</taxon>
        <taxon>Absidia</taxon>
    </lineage>
</organism>
<feature type="transmembrane region" description="Helical" evidence="3">
    <location>
        <begin position="559"/>
        <end position="580"/>
    </location>
</feature>
<feature type="transmembrane region" description="Helical" evidence="3">
    <location>
        <begin position="350"/>
        <end position="373"/>
    </location>
</feature>
<dbReference type="Gene3D" id="1.20.1250.20">
    <property type="entry name" value="MFS general substrate transporter like domains"/>
    <property type="match status" value="2"/>
</dbReference>
<comment type="similarity">
    <text evidence="2">Belongs to the major facilitator superfamily. Monocarboxylate porter (TC 2.A.1.13) family.</text>
</comment>
<dbReference type="PANTHER" id="PTHR11360">
    <property type="entry name" value="MONOCARBOXYLATE TRANSPORTER"/>
    <property type="match status" value="1"/>
</dbReference>
<name>A0A168S2X4_ABSGL</name>
<dbReference type="CDD" id="cd17352">
    <property type="entry name" value="MFS_MCT_SLC16"/>
    <property type="match status" value="1"/>
</dbReference>
<dbReference type="InterPro" id="IPR050327">
    <property type="entry name" value="Proton-linked_MCT"/>
</dbReference>
<feature type="transmembrane region" description="Helical" evidence="3">
    <location>
        <begin position="490"/>
        <end position="511"/>
    </location>
</feature>
<feature type="transmembrane region" description="Helical" evidence="3">
    <location>
        <begin position="319"/>
        <end position="338"/>
    </location>
</feature>
<dbReference type="STRING" id="4829.A0A168S2X4"/>
<feature type="domain" description="Major facilitator superfamily (MFS) profile" evidence="4">
    <location>
        <begin position="493"/>
        <end position="682"/>
    </location>
</feature>
<keyword evidence="3" id="KW-0812">Transmembrane</keyword>
<evidence type="ECO:0000256" key="3">
    <source>
        <dbReference type="SAM" id="Phobius"/>
    </source>
</evidence>
<dbReference type="SUPFAM" id="SSF103473">
    <property type="entry name" value="MFS general substrate transporter"/>
    <property type="match status" value="1"/>
</dbReference>
<dbReference type="EMBL" id="LT554852">
    <property type="protein sequence ID" value="SAM07734.1"/>
    <property type="molecule type" value="Genomic_DNA"/>
</dbReference>
<feature type="transmembrane region" description="Helical" evidence="3">
    <location>
        <begin position="412"/>
        <end position="435"/>
    </location>
</feature>
<proteinExistence type="inferred from homology"/>
<evidence type="ECO:0000259" key="4">
    <source>
        <dbReference type="PROSITE" id="PS50850"/>
    </source>
</evidence>
<feature type="transmembrane region" description="Helical" evidence="3">
    <location>
        <begin position="447"/>
        <end position="469"/>
    </location>
</feature>
<dbReference type="PANTHER" id="PTHR11360:SF284">
    <property type="entry name" value="EG:103B4.3 PROTEIN-RELATED"/>
    <property type="match status" value="1"/>
</dbReference>
<feature type="transmembrane region" description="Helical" evidence="3">
    <location>
        <begin position="586"/>
        <end position="608"/>
    </location>
</feature>
<dbReference type="InParanoid" id="A0A168S2X4"/>
<keyword evidence="3" id="KW-1133">Transmembrane helix</keyword>
<feature type="transmembrane region" description="Helical" evidence="3">
    <location>
        <begin position="379"/>
        <end position="400"/>
    </location>
</feature>
<evidence type="ECO:0000313" key="5">
    <source>
        <dbReference type="EMBL" id="SAM07734.1"/>
    </source>
</evidence>
<feature type="transmembrane region" description="Helical" evidence="3">
    <location>
        <begin position="620"/>
        <end position="640"/>
    </location>
</feature>
<reference evidence="5" key="1">
    <citation type="submission" date="2016-04" db="EMBL/GenBank/DDBJ databases">
        <authorList>
            <person name="Evans L.H."/>
            <person name="Alamgir A."/>
            <person name="Owens N."/>
            <person name="Weber N.D."/>
            <person name="Virtaneva K."/>
            <person name="Barbian K."/>
            <person name="Babar A."/>
            <person name="Rosenke K."/>
        </authorList>
    </citation>
    <scope>NUCLEOTIDE SEQUENCE [LARGE SCALE GENOMIC DNA]</scope>
    <source>
        <strain evidence="5">CBS 101.48</strain>
    </source>
</reference>
<sequence>MKGCLQLGLWDARNSNCLQYWPNRSGNTEIPRTTWCQMSDLQMVEGSIDLQQQQRNPDAHPCPTCIDDNMNEQQEPRSSISPSKFPFHIFNLAKLRSQIFGGHSTFATRKVSLEKIFKLSGQKEQLQDQHRGINWLDPFYGCKGANQLPLSPSTGIQSFSRPLLLISKMLLVDLELFLSIEDGLLGDLQLPPFPVKSTQMVERCFQSSFASAIMSQETIQINEEKVSHLHSSEVPNYTTSSMEEAQLDTYSLPDDHDKEGAKSASLDENEGLWHNPKGWAVVGSTFLVNFFCFGVVFQWGNYQQLYLKIYGDQTDTFRISFVGTLASTVLLSSGVFITPVIQKIGYRGTIAIGAVLAPLGMVLASFATSLWHIYLSQGLLFGIGSGLCFAASIGLPAQYFTKNRSLATANIVLSMTNSALGVCGSGIGAVAISPMTDRLMSSLGYRYALRIEGAMGFGLLVLATILGFSKSRPGGSDGGKGSVFAIVDRSIISHDMIALMAFCTLVTFGYIGPFFLAPQYASFLGHGASDGAALVSIMSGMNSLSRIVMGFLADRLGKVNTMLTCSLLAGIFTSVLWQFSSSYGLYIAYCVLYGLTGGAFVSLLPVVIADIVGVKNIQRGIGMCYTISLFGNLLGSPIIGKLLQTYNWTCAIQFSGATTLGAALILIYLRMHRSKGKLLVII</sequence>
<dbReference type="InterPro" id="IPR020846">
    <property type="entry name" value="MFS_dom"/>
</dbReference>
<dbReference type="PROSITE" id="PS50850">
    <property type="entry name" value="MFS"/>
    <property type="match status" value="1"/>
</dbReference>
<accession>A0A168S2X4</accession>
<feature type="transmembrane region" description="Helical" evidence="3">
    <location>
        <begin position="279"/>
        <end position="299"/>
    </location>
</feature>
<dbReference type="GO" id="GO:0016020">
    <property type="term" value="C:membrane"/>
    <property type="evidence" value="ECO:0007669"/>
    <property type="project" value="UniProtKB-SubCell"/>
</dbReference>